<accession>A0ABX3A690</accession>
<reference evidence="4 5" key="1">
    <citation type="submission" date="2016-08" db="EMBL/GenBank/DDBJ databases">
        <title>Draft genome sequence of Candidatus Piscirickettsia litoralis, from seawater.</title>
        <authorList>
            <person name="Wan X."/>
            <person name="Lee A.J."/>
            <person name="Hou S."/>
            <person name="Donachie S.P."/>
        </authorList>
    </citation>
    <scope>NUCLEOTIDE SEQUENCE [LARGE SCALE GENOMIC DNA]</scope>
    <source>
        <strain evidence="4 5">Y2</strain>
    </source>
</reference>
<comment type="caution">
    <text evidence="4">The sequence shown here is derived from an EMBL/GenBank/DDBJ whole genome shotgun (WGS) entry which is preliminary data.</text>
</comment>
<dbReference type="Pfam" id="PF02195">
    <property type="entry name" value="ParB_N"/>
    <property type="match status" value="1"/>
</dbReference>
<organism evidence="4 5">
    <name type="scientific">Piscirickettsia litoralis</name>
    <dbReference type="NCBI Taxonomy" id="1891921"/>
    <lineage>
        <taxon>Bacteria</taxon>
        <taxon>Pseudomonadati</taxon>
        <taxon>Pseudomonadota</taxon>
        <taxon>Gammaproteobacteria</taxon>
        <taxon>Thiotrichales</taxon>
        <taxon>Piscirickettsiaceae</taxon>
        <taxon>Piscirickettsia</taxon>
    </lineage>
</organism>
<evidence type="ECO:0000256" key="2">
    <source>
        <dbReference type="ARBA" id="ARBA00022829"/>
    </source>
</evidence>
<evidence type="ECO:0000256" key="1">
    <source>
        <dbReference type="ARBA" id="ARBA00006295"/>
    </source>
</evidence>
<dbReference type="EMBL" id="MDTU01000002">
    <property type="protein sequence ID" value="ODN41624.1"/>
    <property type="molecule type" value="Genomic_DNA"/>
</dbReference>
<dbReference type="InterPro" id="IPR036086">
    <property type="entry name" value="ParB/Sulfiredoxin_sf"/>
</dbReference>
<feature type="domain" description="ParB-like N-terminal" evidence="3">
    <location>
        <begin position="25"/>
        <end position="115"/>
    </location>
</feature>
<proteinExistence type="inferred from homology"/>
<dbReference type="InterPro" id="IPR050336">
    <property type="entry name" value="Chromosome_partition/occlusion"/>
</dbReference>
<evidence type="ECO:0000313" key="5">
    <source>
        <dbReference type="Proteomes" id="UP000094329"/>
    </source>
</evidence>
<dbReference type="PANTHER" id="PTHR33375">
    <property type="entry name" value="CHROMOSOME-PARTITIONING PROTEIN PARB-RELATED"/>
    <property type="match status" value="1"/>
</dbReference>
<comment type="similarity">
    <text evidence="1">Belongs to the ParB family.</text>
</comment>
<evidence type="ECO:0000313" key="4">
    <source>
        <dbReference type="EMBL" id="ODN41624.1"/>
    </source>
</evidence>
<keyword evidence="2" id="KW-0159">Chromosome partition</keyword>
<dbReference type="Gene3D" id="3.90.1530.30">
    <property type="match status" value="1"/>
</dbReference>
<dbReference type="SMART" id="SM00470">
    <property type="entry name" value="ParB"/>
    <property type="match status" value="1"/>
</dbReference>
<dbReference type="Proteomes" id="UP000094329">
    <property type="component" value="Unassembled WGS sequence"/>
</dbReference>
<sequence>MTNTTVQLKGFGIINKKKQSSVSIFTVKICDIHFDPSQPRKYFDQNKLKSLSKSIKDKGVIQPVVLNKLRSGQYLLVAGERRVRASKLAGLETIPAVVKEEGEQSAYELAVIENIQREDLNPLEEALSYQRLKQEFGMSITEISHLAGKSRPYISNYIRILNTDDQSKQLLIDGKIDVGHIKATLRLKDSKEEQKLLLQAALKGQTVRTVEKNVENILKGKNKENNTDAQPIKKNHF</sequence>
<protein>
    <recommendedName>
        <fullName evidence="3">ParB-like N-terminal domain-containing protein</fullName>
    </recommendedName>
</protein>
<dbReference type="SUPFAM" id="SSF109709">
    <property type="entry name" value="KorB DNA-binding domain-like"/>
    <property type="match status" value="1"/>
</dbReference>
<dbReference type="PANTHER" id="PTHR33375:SF1">
    <property type="entry name" value="CHROMOSOME-PARTITIONING PROTEIN PARB-RELATED"/>
    <property type="match status" value="1"/>
</dbReference>
<dbReference type="CDD" id="cd16393">
    <property type="entry name" value="SPO0J_N"/>
    <property type="match status" value="1"/>
</dbReference>
<dbReference type="InterPro" id="IPR004437">
    <property type="entry name" value="ParB/RepB/Spo0J"/>
</dbReference>
<keyword evidence="5" id="KW-1185">Reference proteome</keyword>
<dbReference type="Pfam" id="PF17762">
    <property type="entry name" value="HTH_ParB"/>
    <property type="match status" value="1"/>
</dbReference>
<dbReference type="NCBIfam" id="TIGR00180">
    <property type="entry name" value="parB_part"/>
    <property type="match status" value="1"/>
</dbReference>
<gene>
    <name evidence="4" type="ORF">BGC07_16150</name>
</gene>
<name>A0ABX3A690_9GAMM</name>
<evidence type="ECO:0000259" key="3">
    <source>
        <dbReference type="SMART" id="SM00470"/>
    </source>
</evidence>
<dbReference type="Gene3D" id="1.10.10.2830">
    <property type="match status" value="1"/>
</dbReference>
<dbReference type="InterPro" id="IPR003115">
    <property type="entry name" value="ParB_N"/>
</dbReference>
<dbReference type="SUPFAM" id="SSF110849">
    <property type="entry name" value="ParB/Sulfiredoxin"/>
    <property type="match status" value="1"/>
</dbReference>
<dbReference type="RefSeq" id="WP_069314088.1">
    <property type="nucleotide sequence ID" value="NZ_MDTU01000002.1"/>
</dbReference>
<dbReference type="InterPro" id="IPR041468">
    <property type="entry name" value="HTH_ParB/Spo0J"/>
</dbReference>